<feature type="binding site" evidence="9">
    <location>
        <position position="66"/>
    </location>
    <ligand>
        <name>S-adenosyl-L-methionine</name>
        <dbReference type="ChEBI" id="CHEBI:59789"/>
    </ligand>
</feature>
<keyword evidence="8 9" id="KW-0949">S-adenosyl-L-methionine</keyword>
<comment type="catalytic activity">
    <reaction evidence="1 9">
        <text>S-adenosyl-L-methionine + a thiopurine = S-adenosyl-L-homocysteine + a thiopurine S-methylether.</text>
        <dbReference type="EC" id="2.1.1.67"/>
    </reaction>
</comment>
<keyword evidence="11" id="KW-1185">Reference proteome</keyword>
<dbReference type="PIRSF" id="PIRSF023956">
    <property type="entry name" value="Thiopurine_S-methyltransferase"/>
    <property type="match status" value="1"/>
</dbReference>
<evidence type="ECO:0000256" key="7">
    <source>
        <dbReference type="ARBA" id="ARBA00022679"/>
    </source>
</evidence>
<dbReference type="NCBIfam" id="NF009732">
    <property type="entry name" value="PRK13255.1"/>
    <property type="match status" value="1"/>
</dbReference>
<dbReference type="Gene3D" id="3.40.50.150">
    <property type="entry name" value="Vaccinia Virus protein VP39"/>
    <property type="match status" value="1"/>
</dbReference>
<evidence type="ECO:0000256" key="1">
    <source>
        <dbReference type="ARBA" id="ARBA00000903"/>
    </source>
</evidence>
<dbReference type="OrthoDB" id="9778208at2"/>
<keyword evidence="6 9" id="KW-0489">Methyltransferase</keyword>
<evidence type="ECO:0000256" key="3">
    <source>
        <dbReference type="ARBA" id="ARBA00008145"/>
    </source>
</evidence>
<dbReference type="InterPro" id="IPR022474">
    <property type="entry name" value="Thiopur_S-MeTfrase_Se/Te_detox"/>
</dbReference>
<dbReference type="InterPro" id="IPR025835">
    <property type="entry name" value="Thiopurine_S-MeTrfase"/>
</dbReference>
<dbReference type="Pfam" id="PF05724">
    <property type="entry name" value="TPMT"/>
    <property type="match status" value="1"/>
</dbReference>
<dbReference type="GO" id="GO:0032259">
    <property type="term" value="P:methylation"/>
    <property type="evidence" value="ECO:0007669"/>
    <property type="project" value="UniProtKB-KW"/>
</dbReference>
<evidence type="ECO:0000256" key="2">
    <source>
        <dbReference type="ARBA" id="ARBA00004496"/>
    </source>
</evidence>
<evidence type="ECO:0000256" key="4">
    <source>
        <dbReference type="ARBA" id="ARBA00011905"/>
    </source>
</evidence>
<comment type="similarity">
    <text evidence="3 9">Belongs to the class I-like SAM-binding methyltransferase superfamily. TPMT family.</text>
</comment>
<protein>
    <recommendedName>
        <fullName evidence="4 9">Thiopurine S-methyltransferase</fullName>
        <ecNumber evidence="4 9">2.1.1.67</ecNumber>
    </recommendedName>
    <alternativeName>
        <fullName evidence="9">Thiopurine methyltransferase</fullName>
    </alternativeName>
</protein>
<dbReference type="STRING" id="415747.SAMN03097708_00791"/>
<dbReference type="PROSITE" id="PS51585">
    <property type="entry name" value="SAM_MT_TPMT"/>
    <property type="match status" value="1"/>
</dbReference>
<evidence type="ECO:0000256" key="9">
    <source>
        <dbReference type="HAMAP-Rule" id="MF_00812"/>
    </source>
</evidence>
<gene>
    <name evidence="9" type="primary">tpm</name>
    <name evidence="10" type="ORF">SAMN03097708_00791</name>
</gene>
<dbReference type="PANTHER" id="PTHR10259">
    <property type="entry name" value="THIOPURINE S-METHYLTRANSFERASE"/>
    <property type="match status" value="1"/>
</dbReference>
<dbReference type="GO" id="GO:0010038">
    <property type="term" value="P:response to metal ion"/>
    <property type="evidence" value="ECO:0007669"/>
    <property type="project" value="InterPro"/>
</dbReference>
<evidence type="ECO:0000313" key="11">
    <source>
        <dbReference type="Proteomes" id="UP000199648"/>
    </source>
</evidence>
<dbReference type="AlphaFoldDB" id="A0A1G5PTI5"/>
<dbReference type="EMBL" id="FMWD01000002">
    <property type="protein sequence ID" value="SCZ52718.1"/>
    <property type="molecule type" value="Genomic_DNA"/>
</dbReference>
<accession>A0A1G5PTI5</accession>
<keyword evidence="7 9" id="KW-0808">Transferase</keyword>
<feature type="binding site" evidence="9">
    <location>
        <position position="123"/>
    </location>
    <ligand>
        <name>S-adenosyl-L-methionine</name>
        <dbReference type="ChEBI" id="CHEBI:59789"/>
    </ligand>
</feature>
<reference evidence="10 11" key="1">
    <citation type="submission" date="2016-10" db="EMBL/GenBank/DDBJ databases">
        <authorList>
            <person name="de Groot N.N."/>
        </authorList>
    </citation>
    <scope>NUCLEOTIDE SEQUENCE [LARGE SCALE GENOMIC DNA]</scope>
    <source>
        <strain evidence="10 11">HLD2</strain>
    </source>
</reference>
<proteinExistence type="inferred from homology"/>
<evidence type="ECO:0000256" key="6">
    <source>
        <dbReference type="ARBA" id="ARBA00022603"/>
    </source>
</evidence>
<evidence type="ECO:0000256" key="8">
    <source>
        <dbReference type="ARBA" id="ARBA00022691"/>
    </source>
</evidence>
<dbReference type="EC" id="2.1.1.67" evidence="4 9"/>
<keyword evidence="5 9" id="KW-0963">Cytoplasm</keyword>
<dbReference type="NCBIfam" id="TIGR03840">
    <property type="entry name" value="TMPT_Se_Te"/>
    <property type="match status" value="1"/>
</dbReference>
<evidence type="ECO:0000256" key="5">
    <source>
        <dbReference type="ARBA" id="ARBA00022490"/>
    </source>
</evidence>
<dbReference type="Proteomes" id="UP000199648">
    <property type="component" value="Unassembled WGS sequence"/>
</dbReference>
<sequence length="219" mass="25133">MDAEFWHDRWVRGEIGFHQPEVNTHLQTFWDRLELAPGARVLVPLCGKSLDMLWLLSEGYEVLGVEISPLAVQNFFAENDIPAEVVPSGPFTRYRADDLEILCGDFFDLTPEWLKGVVGVYDRASLVALPPAMRKRYADHLKVLFPGRLEALLVTMEYPEGEMDGPPFSIGEQEVHTLYGDSCDIERLTVFDLLDEAPRFREKGLTRLQETVFRLYSRR</sequence>
<feature type="binding site" evidence="9">
    <location>
        <position position="10"/>
    </location>
    <ligand>
        <name>S-adenosyl-L-methionine</name>
        <dbReference type="ChEBI" id="CHEBI:59789"/>
    </ligand>
</feature>
<dbReference type="GO" id="GO:0008119">
    <property type="term" value="F:thiopurine S-methyltransferase activity"/>
    <property type="evidence" value="ECO:0007669"/>
    <property type="project" value="UniProtKB-UniRule"/>
</dbReference>
<dbReference type="SUPFAM" id="SSF53335">
    <property type="entry name" value="S-adenosyl-L-methionine-dependent methyltransferases"/>
    <property type="match status" value="1"/>
</dbReference>
<dbReference type="PANTHER" id="PTHR10259:SF11">
    <property type="entry name" value="THIOPURINE S-METHYLTRANSFERASE"/>
    <property type="match status" value="1"/>
</dbReference>
<dbReference type="InterPro" id="IPR008854">
    <property type="entry name" value="TPMT"/>
</dbReference>
<feature type="binding site" evidence="9">
    <location>
        <position position="45"/>
    </location>
    <ligand>
        <name>S-adenosyl-L-methionine</name>
        <dbReference type="ChEBI" id="CHEBI:59789"/>
    </ligand>
</feature>
<dbReference type="GO" id="GO:0005737">
    <property type="term" value="C:cytoplasm"/>
    <property type="evidence" value="ECO:0007669"/>
    <property type="project" value="UniProtKB-SubCell"/>
</dbReference>
<dbReference type="FunFam" id="3.40.50.150:FF:000101">
    <property type="entry name" value="Thiopurine S-methyltransferase"/>
    <property type="match status" value="1"/>
</dbReference>
<name>A0A1G5PTI5_9GAMM</name>
<dbReference type="RefSeq" id="WP_092992828.1">
    <property type="nucleotide sequence ID" value="NZ_FMWD01000002.1"/>
</dbReference>
<dbReference type="HAMAP" id="MF_00812">
    <property type="entry name" value="Thiopur_methtran"/>
    <property type="match status" value="1"/>
</dbReference>
<organism evidence="10 11">
    <name type="scientific">Thiohalomonas denitrificans</name>
    <dbReference type="NCBI Taxonomy" id="415747"/>
    <lineage>
        <taxon>Bacteria</taxon>
        <taxon>Pseudomonadati</taxon>
        <taxon>Pseudomonadota</taxon>
        <taxon>Gammaproteobacteria</taxon>
        <taxon>Thiohalomonadales</taxon>
        <taxon>Thiohalomonadaceae</taxon>
        <taxon>Thiohalomonas</taxon>
    </lineage>
</organism>
<dbReference type="InterPro" id="IPR029063">
    <property type="entry name" value="SAM-dependent_MTases_sf"/>
</dbReference>
<comment type="subcellular location">
    <subcellularLocation>
        <location evidence="2 9">Cytoplasm</location>
    </subcellularLocation>
</comment>
<evidence type="ECO:0000313" key="10">
    <source>
        <dbReference type="EMBL" id="SCZ52718.1"/>
    </source>
</evidence>